<dbReference type="SUPFAM" id="SSF52047">
    <property type="entry name" value="RNI-like"/>
    <property type="match status" value="1"/>
</dbReference>
<reference evidence="1 2" key="1">
    <citation type="journal article" date="2015" name="Genome Biol. Evol.">
        <title>Phylogenomic analyses indicate that early fungi evolved digesting cell walls of algal ancestors of land plants.</title>
        <authorList>
            <person name="Chang Y."/>
            <person name="Wang S."/>
            <person name="Sekimoto S."/>
            <person name="Aerts A.L."/>
            <person name="Choi C."/>
            <person name="Clum A."/>
            <person name="LaButti K.M."/>
            <person name="Lindquist E.A."/>
            <person name="Yee Ngan C."/>
            <person name="Ohm R.A."/>
            <person name="Salamov A.A."/>
            <person name="Grigoriev I.V."/>
            <person name="Spatafora J.W."/>
            <person name="Berbee M.L."/>
        </authorList>
    </citation>
    <scope>NUCLEOTIDE SEQUENCE [LARGE SCALE GENOMIC DNA]</scope>
    <source>
        <strain evidence="1 2">NRRL 28638</strain>
    </source>
</reference>
<organism evidence="1 2">
    <name type="scientific">Conidiobolus coronatus (strain ATCC 28846 / CBS 209.66 / NRRL 28638)</name>
    <name type="common">Delacroixia coronata</name>
    <dbReference type="NCBI Taxonomy" id="796925"/>
    <lineage>
        <taxon>Eukaryota</taxon>
        <taxon>Fungi</taxon>
        <taxon>Fungi incertae sedis</taxon>
        <taxon>Zoopagomycota</taxon>
        <taxon>Entomophthoromycotina</taxon>
        <taxon>Entomophthoromycetes</taxon>
        <taxon>Entomophthorales</taxon>
        <taxon>Ancylistaceae</taxon>
        <taxon>Conidiobolus</taxon>
    </lineage>
</organism>
<keyword evidence="2" id="KW-1185">Reference proteome</keyword>
<dbReference type="EMBL" id="KQ964825">
    <property type="protein sequence ID" value="KXN65728.1"/>
    <property type="molecule type" value="Genomic_DNA"/>
</dbReference>
<dbReference type="InterPro" id="IPR032675">
    <property type="entry name" value="LRR_dom_sf"/>
</dbReference>
<dbReference type="CDD" id="cd09917">
    <property type="entry name" value="F-box_SF"/>
    <property type="match status" value="1"/>
</dbReference>
<proteinExistence type="predicted"/>
<dbReference type="Gene3D" id="3.80.10.10">
    <property type="entry name" value="Ribonuclease Inhibitor"/>
    <property type="match status" value="2"/>
</dbReference>
<protein>
    <recommendedName>
        <fullName evidence="3">F-box domain-containing protein</fullName>
    </recommendedName>
</protein>
<evidence type="ECO:0000313" key="2">
    <source>
        <dbReference type="Proteomes" id="UP000070444"/>
    </source>
</evidence>
<sequence length="547" mass="63042">MSNYKEDNITTLKTQEARKIYNNDSSGDSVINSKNRSKIWDINLILSIIFSYIDFEDLVEFNRVNKRWNILINPIIHTNLKLLRSKDILKTVYGKGLKKSEKIDAEAAECIAINTKFSYLIKEFTLSDKLSPERTIEFFGTFKFITKLIINQVTVCINQFLDILKPLSILQELYITSLKIKRLPKKDVCENPVQLPLTLKILSLTDVNINNNTELFIRTINSHTNLVKFNLELCDMNDYLDPFLKNYPSLKSLEYKSIFLDNPHPLCLISESNPQLLDLKLWLKTWNSDLGAVISRSLVNLREFALFDSSGFMPDQQPIYLKFFSVTNIRILDLNWANLSPCSLNSILLNCPNLEELILIKNNILASDNTPLSLSLPNNANLKKLSIYCTTLSELSLDCILSNCPNLTELDIQLPEEWLAWIRSIGKRLKKLDTLSIHPDDSLDEDDIVDFYLSLYYGELMQSTSIYKSTVTNLVLNNCNFDEDIFNIFDSFKKLKTIKLPVSIYNNICEIDINALNSIYWPHYKARAHEIEGVLFMIDLVKLDILP</sequence>
<evidence type="ECO:0008006" key="3">
    <source>
        <dbReference type="Google" id="ProtNLM"/>
    </source>
</evidence>
<accession>A0A137NSJ5</accession>
<evidence type="ECO:0000313" key="1">
    <source>
        <dbReference type="EMBL" id="KXN65728.1"/>
    </source>
</evidence>
<dbReference type="InterPro" id="IPR036047">
    <property type="entry name" value="F-box-like_dom_sf"/>
</dbReference>
<dbReference type="SUPFAM" id="SSF81383">
    <property type="entry name" value="F-box domain"/>
    <property type="match status" value="1"/>
</dbReference>
<name>A0A137NSJ5_CONC2</name>
<gene>
    <name evidence="1" type="ORF">CONCODRAFT_12603</name>
</gene>
<dbReference type="Proteomes" id="UP000070444">
    <property type="component" value="Unassembled WGS sequence"/>
</dbReference>
<dbReference type="AlphaFoldDB" id="A0A137NSJ5"/>